<protein>
    <submittedName>
        <fullName evidence="1">Uncharacterized protein</fullName>
    </submittedName>
</protein>
<reference evidence="1 2" key="1">
    <citation type="journal article" date="2014" name="Agronomy (Basel)">
        <title>A Draft Genome Sequence for Ensete ventricosum, the Drought-Tolerant Tree Against Hunger.</title>
        <authorList>
            <person name="Harrison J."/>
            <person name="Moore K.A."/>
            <person name="Paszkiewicz K."/>
            <person name="Jones T."/>
            <person name="Grant M."/>
            <person name="Ambacheew D."/>
            <person name="Muzemil S."/>
            <person name="Studholme D.J."/>
        </authorList>
    </citation>
    <scope>NUCLEOTIDE SEQUENCE [LARGE SCALE GENOMIC DNA]</scope>
</reference>
<gene>
    <name evidence="1" type="ORF">B296_00003428</name>
</gene>
<evidence type="ECO:0000313" key="2">
    <source>
        <dbReference type="Proteomes" id="UP000287651"/>
    </source>
</evidence>
<organism evidence="1 2">
    <name type="scientific">Ensete ventricosum</name>
    <name type="common">Abyssinian banana</name>
    <name type="synonym">Musa ensete</name>
    <dbReference type="NCBI Taxonomy" id="4639"/>
    <lineage>
        <taxon>Eukaryota</taxon>
        <taxon>Viridiplantae</taxon>
        <taxon>Streptophyta</taxon>
        <taxon>Embryophyta</taxon>
        <taxon>Tracheophyta</taxon>
        <taxon>Spermatophyta</taxon>
        <taxon>Magnoliopsida</taxon>
        <taxon>Liliopsida</taxon>
        <taxon>Zingiberales</taxon>
        <taxon>Musaceae</taxon>
        <taxon>Ensete</taxon>
    </lineage>
</organism>
<sequence>MVIRNQKFQYQQSLRIVPPSYLLLLVSEGDLSKFVTTNVACLRKIAKKVLDHKGCIFEHSFASTFTSLQFWMSC</sequence>
<dbReference type="Proteomes" id="UP000287651">
    <property type="component" value="Unassembled WGS sequence"/>
</dbReference>
<dbReference type="EMBL" id="AMZH03000006">
    <property type="protein sequence ID" value="RRT86174.1"/>
    <property type="molecule type" value="Genomic_DNA"/>
</dbReference>
<evidence type="ECO:0000313" key="1">
    <source>
        <dbReference type="EMBL" id="RRT86174.1"/>
    </source>
</evidence>
<dbReference type="AlphaFoldDB" id="A0A427BCK9"/>
<name>A0A427BCK9_ENSVE</name>
<comment type="caution">
    <text evidence="1">The sequence shown here is derived from an EMBL/GenBank/DDBJ whole genome shotgun (WGS) entry which is preliminary data.</text>
</comment>
<proteinExistence type="predicted"/>
<accession>A0A427BCK9</accession>